<evidence type="ECO:0000256" key="1">
    <source>
        <dbReference type="ARBA" id="ARBA00022741"/>
    </source>
</evidence>
<comment type="caution">
    <text evidence="6">The sequence shown here is derived from an EMBL/GenBank/DDBJ whole genome shotgun (WGS) entry which is preliminary data.</text>
</comment>
<dbReference type="GO" id="GO:0048312">
    <property type="term" value="P:intracellular distribution of mitochondria"/>
    <property type="evidence" value="ECO:0007669"/>
    <property type="project" value="TreeGrafter"/>
</dbReference>
<accession>A0A1Y2HR85</accession>
<evidence type="ECO:0000313" key="6">
    <source>
        <dbReference type="EMBL" id="ORZ37105.1"/>
    </source>
</evidence>
<dbReference type="GO" id="GO:0005874">
    <property type="term" value="C:microtubule"/>
    <property type="evidence" value="ECO:0007669"/>
    <property type="project" value="TreeGrafter"/>
</dbReference>
<dbReference type="PROSITE" id="PS51388">
    <property type="entry name" value="GED"/>
    <property type="match status" value="1"/>
</dbReference>
<proteinExistence type="predicted"/>
<dbReference type="Proteomes" id="UP000193411">
    <property type="component" value="Unassembled WGS sequence"/>
</dbReference>
<keyword evidence="2" id="KW-0342">GTP-binding</keyword>
<dbReference type="OrthoDB" id="5061070at2759"/>
<dbReference type="SUPFAM" id="SSF52540">
    <property type="entry name" value="P-loop containing nucleoside triphosphate hydrolases"/>
    <property type="match status" value="1"/>
</dbReference>
<name>A0A1Y2HR85_9FUNG</name>
<feature type="region of interest" description="Disordered" evidence="3">
    <location>
        <begin position="579"/>
        <end position="606"/>
    </location>
</feature>
<keyword evidence="1" id="KW-0547">Nucleotide-binding</keyword>
<dbReference type="GO" id="GO:0005525">
    <property type="term" value="F:GTP binding"/>
    <property type="evidence" value="ECO:0007669"/>
    <property type="project" value="InterPro"/>
</dbReference>
<dbReference type="InterPro" id="IPR030381">
    <property type="entry name" value="G_DYNAMIN_dom"/>
</dbReference>
<evidence type="ECO:0000313" key="7">
    <source>
        <dbReference type="Proteomes" id="UP000193411"/>
    </source>
</evidence>
<dbReference type="Gene3D" id="3.40.50.300">
    <property type="entry name" value="P-loop containing nucleotide triphosphate hydrolases"/>
    <property type="match status" value="1"/>
</dbReference>
<protein>
    <submittedName>
        <fullName evidence="6">Dynamin central region-domain-containing protein</fullName>
    </submittedName>
</protein>
<keyword evidence="7" id="KW-1185">Reference proteome</keyword>
<gene>
    <name evidence="6" type="ORF">BCR44DRAFT_1479526</name>
</gene>
<evidence type="ECO:0000256" key="2">
    <source>
        <dbReference type="ARBA" id="ARBA00023134"/>
    </source>
</evidence>
<dbReference type="GO" id="GO:0008017">
    <property type="term" value="F:microtubule binding"/>
    <property type="evidence" value="ECO:0007669"/>
    <property type="project" value="TreeGrafter"/>
</dbReference>
<dbReference type="GO" id="GO:0005739">
    <property type="term" value="C:mitochondrion"/>
    <property type="evidence" value="ECO:0007669"/>
    <property type="project" value="TreeGrafter"/>
</dbReference>
<dbReference type="SMART" id="SM00053">
    <property type="entry name" value="DYNc"/>
    <property type="match status" value="1"/>
</dbReference>
<dbReference type="InterPro" id="IPR003130">
    <property type="entry name" value="GED"/>
</dbReference>
<dbReference type="GO" id="GO:0006897">
    <property type="term" value="P:endocytosis"/>
    <property type="evidence" value="ECO:0007669"/>
    <property type="project" value="TreeGrafter"/>
</dbReference>
<dbReference type="Pfam" id="PF02212">
    <property type="entry name" value="GED"/>
    <property type="match status" value="1"/>
</dbReference>
<dbReference type="Pfam" id="PF01031">
    <property type="entry name" value="Dynamin_M"/>
    <property type="match status" value="2"/>
</dbReference>
<reference evidence="6 7" key="1">
    <citation type="submission" date="2016-07" db="EMBL/GenBank/DDBJ databases">
        <title>Pervasive Adenine N6-methylation of Active Genes in Fungi.</title>
        <authorList>
            <consortium name="DOE Joint Genome Institute"/>
            <person name="Mondo S.J."/>
            <person name="Dannebaum R.O."/>
            <person name="Kuo R.C."/>
            <person name="Labutti K."/>
            <person name="Haridas S."/>
            <person name="Kuo A."/>
            <person name="Salamov A."/>
            <person name="Ahrendt S.R."/>
            <person name="Lipzen A."/>
            <person name="Sullivan W."/>
            <person name="Andreopoulos W.B."/>
            <person name="Clum A."/>
            <person name="Lindquist E."/>
            <person name="Daum C."/>
            <person name="Ramamoorthy G.K."/>
            <person name="Gryganskyi A."/>
            <person name="Culley D."/>
            <person name="Magnuson J.K."/>
            <person name="James T.Y."/>
            <person name="O'Malley M.A."/>
            <person name="Stajich J.E."/>
            <person name="Spatafora J.W."/>
            <person name="Visel A."/>
            <person name="Grigoriev I.V."/>
        </authorList>
    </citation>
    <scope>NUCLEOTIDE SEQUENCE [LARGE SCALE GENOMIC DNA]</scope>
    <source>
        <strain evidence="6 7">PL171</strain>
    </source>
</reference>
<dbReference type="InterPro" id="IPR020850">
    <property type="entry name" value="GED_dom"/>
</dbReference>
<dbReference type="PROSITE" id="PS51718">
    <property type="entry name" value="G_DYNAMIN_2"/>
    <property type="match status" value="1"/>
</dbReference>
<evidence type="ECO:0000259" key="4">
    <source>
        <dbReference type="PROSITE" id="PS51388"/>
    </source>
</evidence>
<feature type="region of interest" description="Disordered" evidence="3">
    <location>
        <begin position="489"/>
        <end position="514"/>
    </location>
</feature>
<dbReference type="Pfam" id="PF00350">
    <property type="entry name" value="Dynamin_N"/>
    <property type="match status" value="1"/>
</dbReference>
<organism evidence="6 7">
    <name type="scientific">Catenaria anguillulae PL171</name>
    <dbReference type="NCBI Taxonomy" id="765915"/>
    <lineage>
        <taxon>Eukaryota</taxon>
        <taxon>Fungi</taxon>
        <taxon>Fungi incertae sedis</taxon>
        <taxon>Blastocladiomycota</taxon>
        <taxon>Blastocladiomycetes</taxon>
        <taxon>Blastocladiales</taxon>
        <taxon>Catenariaceae</taxon>
        <taxon>Catenaria</taxon>
    </lineage>
</organism>
<feature type="domain" description="Dynamin-type G" evidence="5">
    <location>
        <begin position="25"/>
        <end position="269"/>
    </location>
</feature>
<evidence type="ECO:0000259" key="5">
    <source>
        <dbReference type="PROSITE" id="PS51718"/>
    </source>
</evidence>
<dbReference type="STRING" id="765915.A0A1Y2HR85"/>
<dbReference type="InterPro" id="IPR027417">
    <property type="entry name" value="P-loop_NTPase"/>
</dbReference>
<dbReference type="GO" id="GO:0000266">
    <property type="term" value="P:mitochondrial fission"/>
    <property type="evidence" value="ECO:0007669"/>
    <property type="project" value="TreeGrafter"/>
</dbReference>
<dbReference type="SMART" id="SM00302">
    <property type="entry name" value="GED"/>
    <property type="match status" value="1"/>
</dbReference>
<dbReference type="EMBL" id="MCFL01000014">
    <property type="protein sequence ID" value="ORZ37105.1"/>
    <property type="molecule type" value="Genomic_DNA"/>
</dbReference>
<dbReference type="CDD" id="cd08771">
    <property type="entry name" value="DLP_1"/>
    <property type="match status" value="1"/>
</dbReference>
<dbReference type="PANTHER" id="PTHR11566:SF21">
    <property type="entry name" value="DYNAMIN RELATED PROTEIN 1, ISOFORM A"/>
    <property type="match status" value="1"/>
</dbReference>
<dbReference type="GO" id="GO:0016020">
    <property type="term" value="C:membrane"/>
    <property type="evidence" value="ECO:0007669"/>
    <property type="project" value="TreeGrafter"/>
</dbReference>
<dbReference type="InterPro" id="IPR045063">
    <property type="entry name" value="Dynamin_N"/>
</dbReference>
<dbReference type="PANTHER" id="PTHR11566">
    <property type="entry name" value="DYNAMIN"/>
    <property type="match status" value="1"/>
</dbReference>
<evidence type="ECO:0000256" key="3">
    <source>
        <dbReference type="SAM" id="MobiDB-lite"/>
    </source>
</evidence>
<dbReference type="Gene3D" id="1.20.120.1240">
    <property type="entry name" value="Dynamin, middle domain"/>
    <property type="match status" value="2"/>
</dbReference>
<feature type="domain" description="GED" evidence="4">
    <location>
        <begin position="615"/>
        <end position="702"/>
    </location>
</feature>
<feature type="compositionally biased region" description="Low complexity" evidence="3">
    <location>
        <begin position="59"/>
        <end position="75"/>
    </location>
</feature>
<dbReference type="InterPro" id="IPR022812">
    <property type="entry name" value="Dynamin"/>
</dbReference>
<dbReference type="InterPro" id="IPR001401">
    <property type="entry name" value="Dynamin_GTPase"/>
</dbReference>
<dbReference type="InterPro" id="IPR000375">
    <property type="entry name" value="Dynamin_stalk"/>
</dbReference>
<feature type="region of interest" description="Disordered" evidence="3">
    <location>
        <begin position="59"/>
        <end position="78"/>
    </location>
</feature>
<dbReference type="GO" id="GO:0003924">
    <property type="term" value="F:GTPase activity"/>
    <property type="evidence" value="ECO:0007669"/>
    <property type="project" value="InterPro"/>
</dbReference>
<dbReference type="GO" id="GO:0016559">
    <property type="term" value="P:peroxisome fission"/>
    <property type="evidence" value="ECO:0007669"/>
    <property type="project" value="TreeGrafter"/>
</dbReference>
<sequence length="702" mass="74059">MSAMHDLIPVINKVQDILSTIGNSPLDLPQIAVVGSQSSGKSSVLEALSARTFCQRGRASSPAARSSSSSNTPCRPRARRRPAAEWAEFLHAPGQIFTDFEDGISSEPIHLKIHSPNVVDLTLPGDIELQIRELIMGYITRPNCVILAVSPANVDLANSDSLKLAREVDPSGNRTLGLLTKLDLMDSGASAADILSGRVYPAAPWICRCGQSSQRDIELRRSLEYARKREAQYFAAHPVYAGLPGKVGTANLARTLNMVLMAHIRERLPDLKIKLNALIQAKQAELATYGEGPGDLQGQSPQSLVLRLITKYAADFNASVEGTNSTSATTELSGGARLFHIFDQVFGHALETMDPVAALSVREIRTAMRNATGSRPALFIPEAAFDLLVKPQIARLESPSLRCVEPRVLDGVAELLKEHLLPTRTFVTTLVAIQRAYINTSHPDFIGGANAVAQLEKNGSAASGHGHGAGNASVGTAGIEASLSSMALRSSSSSAPGAPRATTPSSSSASAAALAASHQREGLLTYLFGSAQRPPSVYGPGLAASGSLAAAAAAAAASAAVTSPSLSATTGSITTPGALALDDDHAAGGHEAAGSVDASTGSGGGQTREREEFAIALIRSLISSYFGIVKKALADAVPKAVMHLLVNQTKEALQNRLVQQLYRDDVFEELLQEDPEVTKARSECREMLETYQKALEVIAQAY</sequence>
<dbReference type="AlphaFoldDB" id="A0A1Y2HR85"/>